<accession>A0A2M7CI62</accession>
<sequence length="189" mass="22445">MNKINPEKIGRVLSVGGEHLIRQYGQFYVIKTPVGIRHTLQRQTNIAWVARDYATVRRYFGKFMLLSEIIFSADSYAIIQKKINPRPLTIDALKTNPKIKEDFLRICRNNKKLIERENVSWDFYGAMGLLRPRARLLSNLVIESNQLKMIDFGIMHLEKQSQYWLIYLITRWAYNRQNRFLKKVLKEII</sequence>
<dbReference type="EMBL" id="PEUM01000059">
    <property type="protein sequence ID" value="PIV25330.1"/>
    <property type="molecule type" value="Genomic_DNA"/>
</dbReference>
<reference evidence="2" key="1">
    <citation type="submission" date="2017-09" db="EMBL/GenBank/DDBJ databases">
        <title>Depth-based differentiation of microbial function through sediment-hosted aquifers and enrichment of novel symbionts in the deep terrestrial subsurface.</title>
        <authorList>
            <person name="Probst A.J."/>
            <person name="Ladd B."/>
            <person name="Jarett J.K."/>
            <person name="Geller-Mcgrath D.E."/>
            <person name="Sieber C.M.K."/>
            <person name="Emerson J.B."/>
            <person name="Anantharaman K."/>
            <person name="Thomas B.C."/>
            <person name="Malmstrom R."/>
            <person name="Stieglmeier M."/>
            <person name="Klingl A."/>
            <person name="Woyke T."/>
            <person name="Ryan C.M."/>
            <person name="Banfield J.F."/>
        </authorList>
    </citation>
    <scope>NUCLEOTIDE SEQUENCE [LARGE SCALE GENOMIC DNA]</scope>
</reference>
<organism evidence="1 2">
    <name type="scientific">Candidatus Berkelbacteria bacterium CG03_land_8_20_14_0_80_40_36</name>
    <dbReference type="NCBI Taxonomy" id="1974509"/>
    <lineage>
        <taxon>Bacteria</taxon>
        <taxon>Candidatus Berkelbacteria</taxon>
    </lineage>
</organism>
<dbReference type="AlphaFoldDB" id="A0A2M7CI62"/>
<protein>
    <submittedName>
        <fullName evidence="1">Uncharacterized protein</fullName>
    </submittedName>
</protein>
<dbReference type="Proteomes" id="UP000229966">
    <property type="component" value="Unassembled WGS sequence"/>
</dbReference>
<name>A0A2M7CI62_9BACT</name>
<proteinExistence type="predicted"/>
<comment type="caution">
    <text evidence="1">The sequence shown here is derived from an EMBL/GenBank/DDBJ whole genome shotgun (WGS) entry which is preliminary data.</text>
</comment>
<evidence type="ECO:0000313" key="1">
    <source>
        <dbReference type="EMBL" id="PIV25330.1"/>
    </source>
</evidence>
<evidence type="ECO:0000313" key="2">
    <source>
        <dbReference type="Proteomes" id="UP000229966"/>
    </source>
</evidence>
<gene>
    <name evidence="1" type="ORF">COS38_02125</name>
</gene>